<proteinExistence type="predicted"/>
<name>A0ABY7WWG6_9BACL</name>
<gene>
    <name evidence="1" type="ORF">PTI97_10370</name>
</gene>
<dbReference type="EMBL" id="CP118099">
    <property type="protein sequence ID" value="WDH75221.1"/>
    <property type="molecule type" value="Genomic_DNA"/>
</dbReference>
<evidence type="ECO:0000313" key="1">
    <source>
        <dbReference type="EMBL" id="WDH75221.1"/>
    </source>
</evidence>
<accession>A0ABY7WWG6</accession>
<dbReference type="Proteomes" id="UP001213680">
    <property type="component" value="Chromosome"/>
</dbReference>
<keyword evidence="2" id="KW-1185">Reference proteome</keyword>
<dbReference type="RefSeq" id="WP_026825366.1">
    <property type="nucleotide sequence ID" value="NZ_CP118099.1"/>
</dbReference>
<protein>
    <submittedName>
        <fullName evidence="1">Uncharacterized protein</fullName>
    </submittedName>
</protein>
<sequence>MKKMKVGELRNELKSFTQEELIELVVSLYKQHAEVKTTLNGYFIEEFEGDVMNQLRRDIVSLGERASYGSNNLTLLKKGAAIVKQAEYFKEPAFTEGVRIFYLIYFSPYVEQMGELLKVSAPKELEVYFKEFDKLLKRMKEDPYTLYLIKDQVDELLNEIPIHEREQILAFWERQKAWAKENID</sequence>
<organism evidence="1 2">
    <name type="scientific">Exiguobacterium marinum</name>
    <dbReference type="NCBI Taxonomy" id="273528"/>
    <lineage>
        <taxon>Bacteria</taxon>
        <taxon>Bacillati</taxon>
        <taxon>Bacillota</taxon>
        <taxon>Bacilli</taxon>
        <taxon>Bacillales</taxon>
        <taxon>Bacillales Family XII. Incertae Sedis</taxon>
        <taxon>Exiguobacterium</taxon>
    </lineage>
</organism>
<reference evidence="1 2" key="1">
    <citation type="submission" date="2023-02" db="EMBL/GenBank/DDBJ databases">
        <title>A bacterium isolated from plastisphere.</title>
        <authorList>
            <person name="Sun Y."/>
        </authorList>
    </citation>
    <scope>NUCLEOTIDE SEQUENCE [LARGE SCALE GENOMIC DNA]</scope>
    <source>
        <strain evidence="2">a-1</strain>
    </source>
</reference>
<evidence type="ECO:0000313" key="2">
    <source>
        <dbReference type="Proteomes" id="UP001213680"/>
    </source>
</evidence>